<comment type="caution">
    <text evidence="4">The sequence shown here is derived from an EMBL/GenBank/DDBJ whole genome shotgun (WGS) entry which is preliminary data.</text>
</comment>
<sequence length="56" mass="6046">MVKTWPLHVCTLHQSYLLLTVCGPANCVPAWKFGRLTVAGHKKTCIVSAMFTASGA</sequence>
<name>A0A6A4AI39_9STRA</name>
<evidence type="ECO:0000313" key="5">
    <source>
        <dbReference type="Proteomes" id="UP000429523"/>
    </source>
</evidence>
<accession>A0A6A4AI39</accession>
<dbReference type="EMBL" id="QXGE01011497">
    <property type="protein sequence ID" value="KAE9258861.1"/>
    <property type="molecule type" value="Genomic_DNA"/>
</dbReference>
<evidence type="ECO:0000313" key="6">
    <source>
        <dbReference type="Proteomes" id="UP000437068"/>
    </source>
</evidence>
<evidence type="ECO:0000313" key="4">
    <source>
        <dbReference type="EMBL" id="KAE9258861.1"/>
    </source>
</evidence>
<dbReference type="Proteomes" id="UP000437068">
    <property type="component" value="Unassembled WGS sequence"/>
</dbReference>
<dbReference type="Proteomes" id="UP000429523">
    <property type="component" value="Unassembled WGS sequence"/>
</dbReference>
<protein>
    <submittedName>
        <fullName evidence="4">Uncharacterized protein</fullName>
    </submittedName>
</protein>
<dbReference type="Proteomes" id="UP000488956">
    <property type="component" value="Unassembled WGS sequence"/>
</dbReference>
<feature type="signal peptide" evidence="1">
    <location>
        <begin position="1"/>
        <end position="27"/>
    </location>
</feature>
<dbReference type="AlphaFoldDB" id="A0A6A4AI39"/>
<dbReference type="EMBL" id="QXFX01011314">
    <property type="protein sequence ID" value="KAE9053246.1"/>
    <property type="molecule type" value="Genomic_DNA"/>
</dbReference>
<evidence type="ECO:0000313" key="3">
    <source>
        <dbReference type="EMBL" id="KAE9053246.1"/>
    </source>
</evidence>
<dbReference type="EMBL" id="QXGF01000937">
    <property type="protein sequence ID" value="KAE8934169.1"/>
    <property type="molecule type" value="Genomic_DNA"/>
</dbReference>
<evidence type="ECO:0000313" key="2">
    <source>
        <dbReference type="EMBL" id="KAE8934169.1"/>
    </source>
</evidence>
<evidence type="ECO:0000256" key="1">
    <source>
        <dbReference type="SAM" id="SignalP"/>
    </source>
</evidence>
<keyword evidence="1" id="KW-0732">Signal</keyword>
<proteinExistence type="predicted"/>
<feature type="chain" id="PRO_5036381043" evidence="1">
    <location>
        <begin position="28"/>
        <end position="56"/>
    </location>
</feature>
<evidence type="ECO:0000313" key="7">
    <source>
        <dbReference type="Proteomes" id="UP000488956"/>
    </source>
</evidence>
<gene>
    <name evidence="4" type="ORF">PF001_g33219</name>
    <name evidence="2" type="ORF">PF009_g15844</name>
    <name evidence="3" type="ORF">PF010_g32985</name>
</gene>
<organism evidence="4 6">
    <name type="scientific">Phytophthora fragariae</name>
    <dbReference type="NCBI Taxonomy" id="53985"/>
    <lineage>
        <taxon>Eukaryota</taxon>
        <taxon>Sar</taxon>
        <taxon>Stramenopiles</taxon>
        <taxon>Oomycota</taxon>
        <taxon>Peronosporomycetes</taxon>
        <taxon>Peronosporales</taxon>
        <taxon>Peronosporaceae</taxon>
        <taxon>Phytophthora</taxon>
    </lineage>
</organism>
<reference evidence="5 6" key="1">
    <citation type="submission" date="2018-08" db="EMBL/GenBank/DDBJ databases">
        <title>Genomic investigation of the strawberry pathogen Phytophthora fragariae indicates pathogenicity is determined by transcriptional variation in three key races.</title>
        <authorList>
            <person name="Adams T.M."/>
            <person name="Armitage A.D."/>
            <person name="Sobczyk M.K."/>
            <person name="Bates H.J."/>
            <person name="Dunwell J.M."/>
            <person name="Nellist C.F."/>
            <person name="Harrison R.J."/>
        </authorList>
    </citation>
    <scope>NUCLEOTIDE SEQUENCE [LARGE SCALE GENOMIC DNA]</scope>
    <source>
        <strain evidence="4 6">A4</strain>
        <strain evidence="2 5">NOV-9</strain>
        <strain evidence="3 7">ONT-3</strain>
    </source>
</reference>